<dbReference type="AlphaFoldDB" id="A0A1F5V1Q7"/>
<dbReference type="InterPro" id="IPR051404">
    <property type="entry name" value="TA_system_antitoxin"/>
</dbReference>
<gene>
    <name evidence="1" type="ORF">A2Z21_02220</name>
</gene>
<evidence type="ECO:0000313" key="2">
    <source>
        <dbReference type="Proteomes" id="UP000179157"/>
    </source>
</evidence>
<dbReference type="InterPro" id="IPR035069">
    <property type="entry name" value="TTHA1013/TTHA0281-like"/>
</dbReference>
<reference evidence="1 2" key="1">
    <citation type="journal article" date="2016" name="Nat. Commun.">
        <title>Thousands of microbial genomes shed light on interconnected biogeochemical processes in an aquifer system.</title>
        <authorList>
            <person name="Anantharaman K."/>
            <person name="Brown C.T."/>
            <person name="Hug L.A."/>
            <person name="Sharon I."/>
            <person name="Castelle C.J."/>
            <person name="Probst A.J."/>
            <person name="Thomas B.C."/>
            <person name="Singh A."/>
            <person name="Wilkins M.J."/>
            <person name="Karaoz U."/>
            <person name="Brodie E.L."/>
            <person name="Williams K.H."/>
            <person name="Hubbard S.S."/>
            <person name="Banfield J.F."/>
        </authorList>
    </citation>
    <scope>NUCLEOTIDE SEQUENCE [LARGE SCALE GENOMIC DNA]</scope>
    <source>
        <strain evidence="2">RBG_16_55_9</strain>
    </source>
</reference>
<comment type="caution">
    <text evidence="1">The sequence shown here is derived from an EMBL/GenBank/DDBJ whole genome shotgun (WGS) entry which is preliminary data.</text>
</comment>
<dbReference type="Gene3D" id="3.30.160.250">
    <property type="match status" value="1"/>
</dbReference>
<dbReference type="PANTHER" id="PTHR34504:SF2">
    <property type="entry name" value="UPF0150 PROTEIN SSL0259"/>
    <property type="match status" value="1"/>
</dbReference>
<sequence length="68" mass="7435">MKLLVTLELGEDGYIIAECPAIPGCMSQGRTREEALVNIKDAILACLEVRKQRGIPLTVETHEVEVAV</sequence>
<proteinExistence type="predicted"/>
<dbReference type="STRING" id="1817864.A2Z21_02220"/>
<dbReference type="EMBL" id="MFGX01000014">
    <property type="protein sequence ID" value="OGF57364.1"/>
    <property type="molecule type" value="Genomic_DNA"/>
</dbReference>
<accession>A0A1F5V1Q7</accession>
<dbReference type="Proteomes" id="UP000179157">
    <property type="component" value="Unassembled WGS sequence"/>
</dbReference>
<name>A0A1F5V1Q7_FRAXR</name>
<evidence type="ECO:0008006" key="3">
    <source>
        <dbReference type="Google" id="ProtNLM"/>
    </source>
</evidence>
<dbReference type="SUPFAM" id="SSF143100">
    <property type="entry name" value="TTHA1013/TTHA0281-like"/>
    <property type="match status" value="1"/>
</dbReference>
<organism evidence="1 2">
    <name type="scientific">Fraserbacteria sp. (strain RBG_16_55_9)</name>
    <dbReference type="NCBI Taxonomy" id="1817864"/>
    <lineage>
        <taxon>Bacteria</taxon>
        <taxon>Candidatus Fraseribacteriota</taxon>
    </lineage>
</organism>
<protein>
    <recommendedName>
        <fullName evidence="3">HicB-like antitoxin of toxin-antitoxin system domain-containing protein</fullName>
    </recommendedName>
</protein>
<evidence type="ECO:0000313" key="1">
    <source>
        <dbReference type="EMBL" id="OGF57364.1"/>
    </source>
</evidence>
<dbReference type="PANTHER" id="PTHR34504">
    <property type="entry name" value="ANTITOXIN HICB"/>
    <property type="match status" value="1"/>
</dbReference>